<evidence type="ECO:0000256" key="14">
    <source>
        <dbReference type="ARBA" id="ARBA00032370"/>
    </source>
</evidence>
<dbReference type="GO" id="GO:0009252">
    <property type="term" value="P:peptidoglycan biosynthetic process"/>
    <property type="evidence" value="ECO:0007669"/>
    <property type="project" value="UniProtKB-KW"/>
</dbReference>
<dbReference type="InterPro" id="IPR013437">
    <property type="entry name" value="FtsW"/>
</dbReference>
<evidence type="ECO:0000256" key="19">
    <source>
        <dbReference type="ARBA" id="ARBA00044770"/>
    </source>
</evidence>
<comment type="subcellular location">
    <subcellularLocation>
        <location evidence="1">Cell membrane</location>
        <topology evidence="1">Multi-pass membrane protein</topology>
    </subcellularLocation>
</comment>
<dbReference type="NCBIfam" id="TIGR02614">
    <property type="entry name" value="ftsW"/>
    <property type="match status" value="1"/>
</dbReference>
<evidence type="ECO:0000256" key="21">
    <source>
        <dbReference type="SAM" id="Phobius"/>
    </source>
</evidence>
<comment type="catalytic activity">
    <reaction evidence="20">
        <text>[GlcNAc-(1-&gt;4)-Mur2Ac(oyl-L-Ala-gamma-D-Glu-L-Lys-D-Ala-D-Ala)](n)-di-trans,octa-cis-undecaprenyl diphosphate + beta-D-GlcNAc-(1-&gt;4)-Mur2Ac(oyl-L-Ala-gamma-D-Glu-L-Lys-D-Ala-D-Ala)-di-trans,octa-cis-undecaprenyl diphosphate = [GlcNAc-(1-&gt;4)-Mur2Ac(oyl-L-Ala-gamma-D-Glu-L-Lys-D-Ala-D-Ala)](n+1)-di-trans,octa-cis-undecaprenyl diphosphate + di-trans,octa-cis-undecaprenyl diphosphate + H(+)</text>
        <dbReference type="Rhea" id="RHEA:23708"/>
        <dbReference type="Rhea" id="RHEA-COMP:9602"/>
        <dbReference type="Rhea" id="RHEA-COMP:9603"/>
        <dbReference type="ChEBI" id="CHEBI:15378"/>
        <dbReference type="ChEBI" id="CHEBI:58405"/>
        <dbReference type="ChEBI" id="CHEBI:60033"/>
        <dbReference type="ChEBI" id="CHEBI:78435"/>
        <dbReference type="EC" id="2.4.99.28"/>
    </reaction>
</comment>
<evidence type="ECO:0000256" key="8">
    <source>
        <dbReference type="ARBA" id="ARBA00022960"/>
    </source>
</evidence>
<dbReference type="InterPro" id="IPR001182">
    <property type="entry name" value="FtsW/RodA"/>
</dbReference>
<dbReference type="AlphaFoldDB" id="A0A921AUU7"/>
<dbReference type="GO" id="GO:0008955">
    <property type="term" value="F:peptidoglycan glycosyltransferase activity"/>
    <property type="evidence" value="ECO:0007669"/>
    <property type="project" value="UniProtKB-EC"/>
</dbReference>
<evidence type="ECO:0000256" key="9">
    <source>
        <dbReference type="ARBA" id="ARBA00022984"/>
    </source>
</evidence>
<feature type="transmembrane region" description="Helical" evidence="21">
    <location>
        <begin position="113"/>
        <end position="135"/>
    </location>
</feature>
<evidence type="ECO:0000256" key="4">
    <source>
        <dbReference type="ARBA" id="ARBA00022618"/>
    </source>
</evidence>
<evidence type="ECO:0000256" key="12">
    <source>
        <dbReference type="ARBA" id="ARBA00023306"/>
    </source>
</evidence>
<dbReference type="GO" id="GO:0005886">
    <property type="term" value="C:plasma membrane"/>
    <property type="evidence" value="ECO:0007669"/>
    <property type="project" value="UniProtKB-SubCell"/>
</dbReference>
<keyword evidence="12" id="KW-0131">Cell cycle</keyword>
<feature type="transmembrane region" description="Helical" evidence="21">
    <location>
        <begin position="155"/>
        <end position="185"/>
    </location>
</feature>
<feature type="transmembrane region" description="Helical" evidence="21">
    <location>
        <begin position="58"/>
        <end position="76"/>
    </location>
</feature>
<dbReference type="GO" id="GO:0071555">
    <property type="term" value="P:cell wall organization"/>
    <property type="evidence" value="ECO:0007669"/>
    <property type="project" value="UniProtKB-KW"/>
</dbReference>
<dbReference type="PANTHER" id="PTHR30474:SF2">
    <property type="entry name" value="PEPTIDOGLYCAN GLYCOSYLTRANSFERASE FTSW-RELATED"/>
    <property type="match status" value="1"/>
</dbReference>
<feature type="transmembrane region" description="Helical" evidence="21">
    <location>
        <begin position="345"/>
        <end position="366"/>
    </location>
</feature>
<keyword evidence="9" id="KW-0573">Peptidoglycan synthesis</keyword>
<keyword evidence="6" id="KW-0808">Transferase</keyword>
<evidence type="ECO:0000256" key="18">
    <source>
        <dbReference type="ARBA" id="ARBA00041418"/>
    </source>
</evidence>
<keyword evidence="7 21" id="KW-0812">Transmembrane</keyword>
<keyword evidence="8" id="KW-0133">Cell shape</keyword>
<dbReference type="Proteomes" id="UP000698963">
    <property type="component" value="Unassembled WGS sequence"/>
</dbReference>
<dbReference type="PANTHER" id="PTHR30474">
    <property type="entry name" value="CELL CYCLE PROTEIN"/>
    <property type="match status" value="1"/>
</dbReference>
<dbReference type="EC" id="2.4.99.28" evidence="19"/>
<feature type="transmembrane region" description="Helical" evidence="21">
    <location>
        <begin position="280"/>
        <end position="300"/>
    </location>
</feature>
<feature type="transmembrane region" description="Helical" evidence="21">
    <location>
        <begin position="192"/>
        <end position="211"/>
    </location>
</feature>
<keyword evidence="13" id="KW-0961">Cell wall biogenesis/degradation</keyword>
<proteinExistence type="inferred from homology"/>
<feature type="transmembrane region" description="Helical" evidence="21">
    <location>
        <begin position="82"/>
        <end position="101"/>
    </location>
</feature>
<reference evidence="22" key="1">
    <citation type="journal article" date="2021" name="PeerJ">
        <title>Extensive microbial diversity within the chicken gut microbiome revealed by metagenomics and culture.</title>
        <authorList>
            <person name="Gilroy R."/>
            <person name="Ravi A."/>
            <person name="Getino M."/>
            <person name="Pursley I."/>
            <person name="Horton D.L."/>
            <person name="Alikhan N.F."/>
            <person name="Baker D."/>
            <person name="Gharbi K."/>
            <person name="Hall N."/>
            <person name="Watson M."/>
            <person name="Adriaenssens E.M."/>
            <person name="Foster-Nyarko E."/>
            <person name="Jarju S."/>
            <person name="Secka A."/>
            <person name="Antonio M."/>
            <person name="Oren A."/>
            <person name="Chaudhuri R.R."/>
            <person name="La Ragione R."/>
            <person name="Hildebrand F."/>
            <person name="Pallen M.J."/>
        </authorList>
    </citation>
    <scope>NUCLEOTIDE SEQUENCE</scope>
    <source>
        <strain evidence="22">ChiGjej2B2-19336</strain>
    </source>
</reference>
<dbReference type="Pfam" id="PF01098">
    <property type="entry name" value="FTSW_RODA_SPOVE"/>
    <property type="match status" value="1"/>
</dbReference>
<dbReference type="GO" id="GO:0015648">
    <property type="term" value="F:lipid-linked peptidoglycan transporter activity"/>
    <property type="evidence" value="ECO:0007669"/>
    <property type="project" value="TreeGrafter"/>
</dbReference>
<evidence type="ECO:0000256" key="6">
    <source>
        <dbReference type="ARBA" id="ARBA00022679"/>
    </source>
</evidence>
<evidence type="ECO:0000256" key="17">
    <source>
        <dbReference type="ARBA" id="ARBA00041185"/>
    </source>
</evidence>
<evidence type="ECO:0000313" key="22">
    <source>
        <dbReference type="EMBL" id="HJD96269.1"/>
    </source>
</evidence>
<keyword evidence="11 21" id="KW-0472">Membrane</keyword>
<evidence type="ECO:0000256" key="2">
    <source>
        <dbReference type="ARBA" id="ARBA00004752"/>
    </source>
</evidence>
<comment type="pathway">
    <text evidence="2">Cell wall biogenesis; peptidoglycan biosynthesis.</text>
</comment>
<gene>
    <name evidence="22" type="primary">ftsW</name>
    <name evidence="22" type="ORF">K8W16_01295</name>
</gene>
<evidence type="ECO:0000256" key="10">
    <source>
        <dbReference type="ARBA" id="ARBA00022989"/>
    </source>
</evidence>
<keyword evidence="3" id="KW-1003">Cell membrane</keyword>
<name>A0A921AUU7_9BACT</name>
<accession>A0A921AUU7</accession>
<protein>
    <recommendedName>
        <fullName evidence="17">Probable peptidoglycan glycosyltransferase FtsW</fullName>
        <ecNumber evidence="19">2.4.99.28</ecNumber>
    </recommendedName>
    <alternativeName>
        <fullName evidence="18">Cell division protein FtsW</fullName>
    </alternativeName>
    <alternativeName>
        <fullName evidence="15">Cell wall polymerase</fullName>
    </alternativeName>
    <alternativeName>
        <fullName evidence="14">Peptidoglycan polymerase</fullName>
    </alternativeName>
</protein>
<evidence type="ECO:0000256" key="20">
    <source>
        <dbReference type="ARBA" id="ARBA00049902"/>
    </source>
</evidence>
<keyword evidence="4" id="KW-0132">Cell division</keyword>
<organism evidence="22 23">
    <name type="scientific">Mailhella massiliensis</name>
    <dbReference type="NCBI Taxonomy" id="1903261"/>
    <lineage>
        <taxon>Bacteria</taxon>
        <taxon>Pseudomonadati</taxon>
        <taxon>Thermodesulfobacteriota</taxon>
        <taxon>Desulfovibrionia</taxon>
        <taxon>Desulfovibrionales</taxon>
        <taxon>Desulfovibrionaceae</taxon>
        <taxon>Mailhella</taxon>
    </lineage>
</organism>
<dbReference type="GO" id="GO:0032153">
    <property type="term" value="C:cell division site"/>
    <property type="evidence" value="ECO:0007669"/>
    <property type="project" value="TreeGrafter"/>
</dbReference>
<dbReference type="EMBL" id="DYZA01000024">
    <property type="protein sequence ID" value="HJD96269.1"/>
    <property type="molecule type" value="Genomic_DNA"/>
</dbReference>
<comment type="similarity">
    <text evidence="16">Belongs to the SEDS family. FtsW subfamily.</text>
</comment>
<evidence type="ECO:0000256" key="3">
    <source>
        <dbReference type="ARBA" id="ARBA00022475"/>
    </source>
</evidence>
<comment type="caution">
    <text evidence="22">The sequence shown here is derived from an EMBL/GenBank/DDBJ whole genome shotgun (WGS) entry which is preliminary data.</text>
</comment>
<keyword evidence="10 21" id="KW-1133">Transmembrane helix</keyword>
<feature type="transmembrane region" description="Helical" evidence="21">
    <location>
        <begin position="312"/>
        <end position="333"/>
    </location>
</feature>
<evidence type="ECO:0000256" key="16">
    <source>
        <dbReference type="ARBA" id="ARBA00038053"/>
    </source>
</evidence>
<evidence type="ECO:0000256" key="5">
    <source>
        <dbReference type="ARBA" id="ARBA00022676"/>
    </source>
</evidence>
<dbReference type="GO" id="GO:0051301">
    <property type="term" value="P:cell division"/>
    <property type="evidence" value="ECO:0007669"/>
    <property type="project" value="UniProtKB-KW"/>
</dbReference>
<evidence type="ECO:0000256" key="11">
    <source>
        <dbReference type="ARBA" id="ARBA00023136"/>
    </source>
</evidence>
<dbReference type="RefSeq" id="WP_304120472.1">
    <property type="nucleotide sequence ID" value="NZ_DYZA01000024.1"/>
</dbReference>
<dbReference type="GO" id="GO:0008360">
    <property type="term" value="P:regulation of cell shape"/>
    <property type="evidence" value="ECO:0007669"/>
    <property type="project" value="UniProtKB-KW"/>
</dbReference>
<evidence type="ECO:0000313" key="23">
    <source>
        <dbReference type="Proteomes" id="UP000698963"/>
    </source>
</evidence>
<evidence type="ECO:0000256" key="15">
    <source>
        <dbReference type="ARBA" id="ARBA00033270"/>
    </source>
</evidence>
<reference evidence="22" key="2">
    <citation type="submission" date="2021-09" db="EMBL/GenBank/DDBJ databases">
        <authorList>
            <person name="Gilroy R."/>
        </authorList>
    </citation>
    <scope>NUCLEOTIDE SEQUENCE</scope>
    <source>
        <strain evidence="22">ChiGjej2B2-19336</strain>
    </source>
</reference>
<sequence>MKKQPAPEPEMPFGPVDWWLLALLLLLLCVGLVAVLSASGPISQRTYGESYHFFHRQLQTMLLGGVFVALLCWLPRSFINKLHYWGIAVVVVLLLLCLLIGPVINGAQRWLDFHFMMVQPMEFARIALVMYLAYFMSSKQSMIREFSRGLLPPTLITMLICALLVLQPDLGGTIIMLAILFFMCLGGGTRGWYLAMVLVIAAVLVVALIIVEPYRWARWTAYLEPFANAKGSGYQIVQSLLALGSGGIFGVGLGGSIQKTVYLPEAHNDFIMSIVGEETGFVGITVVMVLFALFFYRCYRVALGQRNLRDRLSAYGLTLVIALSFLLNMAVILGNVPPKGIAMPFISYGGSSLLANMICAGLLLNYSRTMRE</sequence>
<evidence type="ECO:0000256" key="13">
    <source>
        <dbReference type="ARBA" id="ARBA00023316"/>
    </source>
</evidence>
<evidence type="ECO:0000256" key="1">
    <source>
        <dbReference type="ARBA" id="ARBA00004651"/>
    </source>
</evidence>
<feature type="transmembrane region" description="Helical" evidence="21">
    <location>
        <begin position="18"/>
        <end position="38"/>
    </location>
</feature>
<evidence type="ECO:0000256" key="7">
    <source>
        <dbReference type="ARBA" id="ARBA00022692"/>
    </source>
</evidence>
<keyword evidence="5" id="KW-0328">Glycosyltransferase</keyword>